<dbReference type="RefSeq" id="WP_067616621.1">
    <property type="nucleotide sequence ID" value="NZ_MAGO01000003.1"/>
</dbReference>
<gene>
    <name evidence="1" type="ORF">DBT_0821</name>
</gene>
<keyword evidence="2" id="KW-1185">Reference proteome</keyword>
<organism evidence="1 2">
    <name type="scientific">Dissulfuribacter thermophilus</name>
    <dbReference type="NCBI Taxonomy" id="1156395"/>
    <lineage>
        <taxon>Bacteria</taxon>
        <taxon>Pseudomonadati</taxon>
        <taxon>Thermodesulfobacteriota</taxon>
        <taxon>Dissulfuribacteria</taxon>
        <taxon>Dissulfuribacterales</taxon>
        <taxon>Dissulfuribacteraceae</taxon>
        <taxon>Dissulfuribacter</taxon>
    </lineage>
</organism>
<accession>A0A1B9F7K0</accession>
<dbReference type="STRING" id="1156395.DBT_0821"/>
<dbReference type="OrthoDB" id="5420779at2"/>
<name>A0A1B9F7K0_9BACT</name>
<evidence type="ECO:0000313" key="1">
    <source>
        <dbReference type="EMBL" id="OCC15896.1"/>
    </source>
</evidence>
<protein>
    <submittedName>
        <fullName evidence="1">Uncharacterized protein</fullName>
    </submittedName>
</protein>
<proteinExistence type="predicted"/>
<dbReference type="AlphaFoldDB" id="A0A1B9F7K0"/>
<comment type="caution">
    <text evidence="1">The sequence shown here is derived from an EMBL/GenBank/DDBJ whole genome shotgun (WGS) entry which is preliminary data.</text>
</comment>
<sequence>MQDEKGLFYYPVLGNKKLKMYVRLTPEEVEFRPFDDDDPSLWDEHGWVPYSAILEAKKFNIPAHLYDIEIAIRLLRDAIEDQE</sequence>
<evidence type="ECO:0000313" key="2">
    <source>
        <dbReference type="Proteomes" id="UP000093080"/>
    </source>
</evidence>
<reference evidence="1 2" key="1">
    <citation type="submission" date="2016-06" db="EMBL/GenBank/DDBJ databases">
        <title>Respiratory ammonification of nitrate coupled to the oxidation of elemental sulfur in deep-sea autotrophic thermophilic bacteria.</title>
        <authorList>
            <person name="Slobodkina G.B."/>
            <person name="Mardanov A.V."/>
            <person name="Ravin N.V."/>
            <person name="Frolova A.A."/>
            <person name="Viryasiv M.B."/>
            <person name="Chernyh N.A."/>
            <person name="Bonch-Osmolovskaya E.A."/>
            <person name="Slobodkin A.I."/>
        </authorList>
    </citation>
    <scope>NUCLEOTIDE SEQUENCE [LARGE SCALE GENOMIC DNA]</scope>
    <source>
        <strain evidence="1 2">S69</strain>
    </source>
</reference>
<dbReference type="Proteomes" id="UP000093080">
    <property type="component" value="Unassembled WGS sequence"/>
</dbReference>
<dbReference type="EMBL" id="MAGO01000003">
    <property type="protein sequence ID" value="OCC15896.1"/>
    <property type="molecule type" value="Genomic_DNA"/>
</dbReference>